<dbReference type="InterPro" id="IPR013610">
    <property type="entry name" value="ArdC_N"/>
</dbReference>
<dbReference type="Proteomes" id="UP001527181">
    <property type="component" value="Unassembled WGS sequence"/>
</dbReference>
<protein>
    <submittedName>
        <fullName evidence="3">ImmA/IrrE family metallo-endopeptidase</fullName>
    </submittedName>
</protein>
<dbReference type="Gene3D" id="1.10.10.2910">
    <property type="match status" value="1"/>
</dbReference>
<dbReference type="RefSeq" id="WP_268600129.1">
    <property type="nucleotide sequence ID" value="NZ_JAMDNP010000050.1"/>
</dbReference>
<name>A0ABT4H2Y5_PAEAL</name>
<proteinExistence type="predicted"/>
<reference evidence="3 4" key="1">
    <citation type="submission" date="2022-05" db="EMBL/GenBank/DDBJ databases">
        <title>Genome Sequencing of Bee-Associated Microbes.</title>
        <authorList>
            <person name="Dunlap C."/>
        </authorList>
    </citation>
    <scope>NUCLEOTIDE SEQUENCE [LARGE SCALE GENOMIC DNA]</scope>
    <source>
        <strain evidence="3 4">NRRL B-04010</strain>
    </source>
</reference>
<dbReference type="Pfam" id="PF06114">
    <property type="entry name" value="Peptidase_M78"/>
    <property type="match status" value="1"/>
</dbReference>
<feature type="domain" description="IrrE N-terminal-like" evidence="1">
    <location>
        <begin position="162"/>
        <end position="215"/>
    </location>
</feature>
<evidence type="ECO:0000259" key="2">
    <source>
        <dbReference type="Pfam" id="PF08401"/>
    </source>
</evidence>
<evidence type="ECO:0000259" key="1">
    <source>
        <dbReference type="Pfam" id="PF06114"/>
    </source>
</evidence>
<evidence type="ECO:0000313" key="3">
    <source>
        <dbReference type="EMBL" id="MCY9763259.1"/>
    </source>
</evidence>
<organism evidence="3 4">
    <name type="scientific">Paenibacillus alvei</name>
    <name type="common">Bacillus alvei</name>
    <dbReference type="NCBI Taxonomy" id="44250"/>
    <lineage>
        <taxon>Bacteria</taxon>
        <taxon>Bacillati</taxon>
        <taxon>Bacillota</taxon>
        <taxon>Bacilli</taxon>
        <taxon>Bacillales</taxon>
        <taxon>Paenibacillaceae</taxon>
        <taxon>Paenibacillus</taxon>
    </lineage>
</organism>
<dbReference type="InterPro" id="IPR010359">
    <property type="entry name" value="IrrE_HExxH"/>
</dbReference>
<keyword evidence="4" id="KW-1185">Reference proteome</keyword>
<feature type="domain" description="N-terminal" evidence="2">
    <location>
        <begin position="6"/>
        <end position="102"/>
    </location>
</feature>
<dbReference type="Pfam" id="PF08401">
    <property type="entry name" value="ArdcN"/>
    <property type="match status" value="1"/>
</dbReference>
<dbReference type="EMBL" id="JAMDNP010000050">
    <property type="protein sequence ID" value="MCY9763259.1"/>
    <property type="molecule type" value="Genomic_DNA"/>
</dbReference>
<evidence type="ECO:0000313" key="4">
    <source>
        <dbReference type="Proteomes" id="UP001527181"/>
    </source>
</evidence>
<accession>A0ABT4H2Y5</accession>
<gene>
    <name evidence="3" type="ORF">M5X12_22250</name>
</gene>
<sequence>MAKQKERKVEVLFKQLKEGVENVYSSETWKELLLFQSKMHDYSFNNMMLIYIQCPHATHVAGYDTWRKLGRQVMYGQTGIRIMAPHTYTVKDEKTGEEEKRTGYHQTSVFDISQTKGKDIPVITELQGDSKSLREFYEIAKSISRVPVSEEKVKGAVKGYYSVDGDYIVIKKGMATKQKCKTLIHEMAHSILHRKEDGRRDEMSRNEREIEAEGTAFVVLSYFGFDTSEYSFPYVAGWNPGGDTQAIQKAGDVIQKTSQKLIDEINAKRKNEKEEEEVA</sequence>
<comment type="caution">
    <text evidence="3">The sequence shown here is derived from an EMBL/GenBank/DDBJ whole genome shotgun (WGS) entry which is preliminary data.</text>
</comment>